<sequence>MLGRIPVRAKNMCLGLGKEYFQYSGLEFMYWFAAATNSFTTVYLQDIGMDSTEVGMISALNSAVSILAMPLWGALSDKLRSIKKVFLFATLVSALIVPLIPMISAYRLGPVLLAYLIIPLSCFFRTPTGALVDSWVVQAANRQGLNYGGVRLWGSISFAVMSMALSGLLPLLGIRYAFFGFSIVAVPLMLVAFSIKDDAKKGKSLSLREMHVGELFKNYYYMAYLVFAIALNIPLNCSYTFMPYLIKSVGADPSLYGILTGYKALMEIPMLILMVHLRKRFRMPHIIVAAGIFYVLEMTLYSFAGNFAHLFFIITFQGIGGGLFIGVGTNYVYSLAPDHLKATAQTLNGAMNSVAGIVGNLLGGVLIAMVGVKAFYFIAGCMIFGAVVLFLLSFPLGQRILKQPLPNAARRPRDLLCEQAST</sequence>
<dbReference type="PROSITE" id="PS50850">
    <property type="entry name" value="MFS"/>
    <property type="match status" value="1"/>
</dbReference>
<feature type="transmembrane region" description="Helical" evidence="8">
    <location>
        <begin position="112"/>
        <end position="132"/>
    </location>
</feature>
<feature type="domain" description="Major facilitator superfamily (MFS) profile" evidence="9">
    <location>
        <begin position="218"/>
        <end position="422"/>
    </location>
</feature>
<feature type="transmembrane region" description="Helical" evidence="8">
    <location>
        <begin position="216"/>
        <end position="235"/>
    </location>
</feature>
<accession>A0ABT1RZ26</accession>
<feature type="transmembrane region" description="Helical" evidence="8">
    <location>
        <begin position="347"/>
        <end position="368"/>
    </location>
</feature>
<keyword evidence="7 8" id="KW-0472">Membrane</keyword>
<organism evidence="10 11">
    <name type="scientific">Neglectibacter timonensis</name>
    <dbReference type="NCBI Taxonomy" id="1776382"/>
    <lineage>
        <taxon>Bacteria</taxon>
        <taxon>Bacillati</taxon>
        <taxon>Bacillota</taxon>
        <taxon>Clostridia</taxon>
        <taxon>Eubacteriales</taxon>
        <taxon>Oscillospiraceae</taxon>
        <taxon>Neglectibacter</taxon>
    </lineage>
</organism>
<dbReference type="SUPFAM" id="SSF103473">
    <property type="entry name" value="MFS general substrate transporter"/>
    <property type="match status" value="1"/>
</dbReference>
<evidence type="ECO:0000256" key="6">
    <source>
        <dbReference type="ARBA" id="ARBA00022989"/>
    </source>
</evidence>
<protein>
    <submittedName>
        <fullName evidence="10">MFS transporter</fullName>
    </submittedName>
</protein>
<evidence type="ECO:0000256" key="3">
    <source>
        <dbReference type="ARBA" id="ARBA00022475"/>
    </source>
</evidence>
<feature type="transmembrane region" description="Helical" evidence="8">
    <location>
        <begin position="310"/>
        <end position="335"/>
    </location>
</feature>
<dbReference type="EMBL" id="JANFZH010000016">
    <property type="protein sequence ID" value="MCQ4839943.1"/>
    <property type="molecule type" value="Genomic_DNA"/>
</dbReference>
<dbReference type="InterPro" id="IPR024989">
    <property type="entry name" value="MFS_assoc_dom"/>
</dbReference>
<evidence type="ECO:0000256" key="8">
    <source>
        <dbReference type="SAM" id="Phobius"/>
    </source>
</evidence>
<feature type="transmembrane region" description="Helical" evidence="8">
    <location>
        <begin position="176"/>
        <end position="195"/>
    </location>
</feature>
<keyword evidence="4" id="KW-0997">Cell inner membrane</keyword>
<evidence type="ECO:0000256" key="4">
    <source>
        <dbReference type="ARBA" id="ARBA00022519"/>
    </source>
</evidence>
<feature type="transmembrane region" description="Helical" evidence="8">
    <location>
        <begin position="56"/>
        <end position="73"/>
    </location>
</feature>
<comment type="caution">
    <text evidence="10">The sequence shown here is derived from an EMBL/GenBank/DDBJ whole genome shotgun (WGS) entry which is preliminary data.</text>
</comment>
<dbReference type="InterPro" id="IPR020846">
    <property type="entry name" value="MFS_dom"/>
</dbReference>
<evidence type="ECO:0000256" key="1">
    <source>
        <dbReference type="ARBA" id="ARBA00004429"/>
    </source>
</evidence>
<dbReference type="InterPro" id="IPR036259">
    <property type="entry name" value="MFS_trans_sf"/>
</dbReference>
<proteinExistence type="predicted"/>
<feature type="transmembrane region" description="Helical" evidence="8">
    <location>
        <begin position="152"/>
        <end position="170"/>
    </location>
</feature>
<keyword evidence="11" id="KW-1185">Reference proteome</keyword>
<evidence type="ECO:0000313" key="11">
    <source>
        <dbReference type="Proteomes" id="UP001524473"/>
    </source>
</evidence>
<feature type="transmembrane region" description="Helical" evidence="8">
    <location>
        <begin position="85"/>
        <end position="106"/>
    </location>
</feature>
<dbReference type="PANTHER" id="PTHR23522">
    <property type="entry name" value="BLL5896 PROTEIN"/>
    <property type="match status" value="1"/>
</dbReference>
<keyword evidence="3" id="KW-1003">Cell membrane</keyword>
<evidence type="ECO:0000256" key="5">
    <source>
        <dbReference type="ARBA" id="ARBA00022692"/>
    </source>
</evidence>
<dbReference type="Gene3D" id="1.20.1250.20">
    <property type="entry name" value="MFS general substrate transporter like domains"/>
    <property type="match status" value="2"/>
</dbReference>
<name>A0ABT1RZ26_9FIRM</name>
<dbReference type="GeneID" id="90533549"/>
<evidence type="ECO:0000256" key="2">
    <source>
        <dbReference type="ARBA" id="ARBA00022448"/>
    </source>
</evidence>
<feature type="transmembrane region" description="Helical" evidence="8">
    <location>
        <begin position="255"/>
        <end position="274"/>
    </location>
</feature>
<evidence type="ECO:0000313" key="10">
    <source>
        <dbReference type="EMBL" id="MCQ4839943.1"/>
    </source>
</evidence>
<feature type="transmembrane region" description="Helical" evidence="8">
    <location>
        <begin position="374"/>
        <end position="394"/>
    </location>
</feature>
<comment type="subcellular location">
    <subcellularLocation>
        <location evidence="1">Cell inner membrane</location>
        <topology evidence="1">Multi-pass membrane protein</topology>
    </subcellularLocation>
</comment>
<dbReference type="RefSeq" id="WP_187127760.1">
    <property type="nucleotide sequence ID" value="NZ_CABKVV010000014.1"/>
</dbReference>
<evidence type="ECO:0000259" key="9">
    <source>
        <dbReference type="PROSITE" id="PS50850"/>
    </source>
</evidence>
<dbReference type="Proteomes" id="UP001524473">
    <property type="component" value="Unassembled WGS sequence"/>
</dbReference>
<feature type="transmembrane region" description="Helical" evidence="8">
    <location>
        <begin position="286"/>
        <end position="304"/>
    </location>
</feature>
<reference evidence="10 11" key="1">
    <citation type="submission" date="2022-06" db="EMBL/GenBank/DDBJ databases">
        <title>Isolation of gut microbiota from human fecal samples.</title>
        <authorList>
            <person name="Pamer E.G."/>
            <person name="Barat B."/>
            <person name="Waligurski E."/>
            <person name="Medina S."/>
            <person name="Paddock L."/>
            <person name="Mostad J."/>
        </authorList>
    </citation>
    <scope>NUCLEOTIDE SEQUENCE [LARGE SCALE GENOMIC DNA]</scope>
    <source>
        <strain evidence="10 11">DFI.9.73</strain>
    </source>
</reference>
<dbReference type="Pfam" id="PF12832">
    <property type="entry name" value="MFS_1_like"/>
    <property type="match status" value="1"/>
</dbReference>
<keyword evidence="5 8" id="KW-0812">Transmembrane</keyword>
<evidence type="ECO:0000256" key="7">
    <source>
        <dbReference type="ARBA" id="ARBA00023136"/>
    </source>
</evidence>
<keyword evidence="6 8" id="KW-1133">Transmembrane helix</keyword>
<dbReference type="PANTHER" id="PTHR23522:SF10">
    <property type="entry name" value="3-PHENYLPROPIONIC ACID TRANSPORTER-RELATED"/>
    <property type="match status" value="1"/>
</dbReference>
<gene>
    <name evidence="10" type="ORF">NE695_08440</name>
</gene>
<feature type="transmembrane region" description="Helical" evidence="8">
    <location>
        <begin position="20"/>
        <end position="44"/>
    </location>
</feature>
<keyword evidence="2" id="KW-0813">Transport</keyword>